<feature type="compositionally biased region" description="Basic and acidic residues" evidence="1">
    <location>
        <begin position="1"/>
        <end position="19"/>
    </location>
</feature>
<dbReference type="SUPFAM" id="SSF52087">
    <property type="entry name" value="CRAL/TRIO domain"/>
    <property type="match status" value="1"/>
</dbReference>
<dbReference type="AlphaFoldDB" id="A0A8J6AUZ9"/>
<name>A0A8J6AUZ9_9EUKA</name>
<dbReference type="InterPro" id="IPR011993">
    <property type="entry name" value="PH-like_dom_sf"/>
</dbReference>
<sequence>MNEAEEDRHESKDEIKNIEDTVCPANGSVSSSDDEITDVDAAAPATTIFDEEEANSDEVYNRTDQILRDFDGNIINFEASEDNLITDADRASLAELKEYMPKHYPSHPLEPQYIGPGGDMKLIRFLRRNKHVPQTARALAEYIQWRQEWHVGEISIIHVAHVFEMTRTFRIMTMGDSKLGQPAVYIDYDDHTMPSDVDLMLACLYCLEDLDIRLADSLSRVACVLKLTSFKLHRYNVKMDKMFAKILDLYYPERLGPTAVVEAGLMFRLAWKMVRHWVPADMAKFITVMGKDPTPLHAIFDHDAIPKSLGGGFNNDPMEYIKQCCDREGVPYDAREKCPVDTRVMLQYFGSDEIASEYSAVVKGVGSKRTKVTRRWNRYYLVLTNDTLFYFKSSRSTQPNNAISMAFVSVEDGGRGSKKHTLTVTTAERPYYFSFTTAEDKHVWLEALKKIAGECASDTIPL</sequence>
<dbReference type="InterPro" id="IPR001251">
    <property type="entry name" value="CRAL-TRIO_dom"/>
</dbReference>
<dbReference type="PANTHER" id="PTHR46590:SF6">
    <property type="entry name" value="CRAL-TRIO DOMAIN-CONTAINING PROTEIN C365.01"/>
    <property type="match status" value="1"/>
</dbReference>
<protein>
    <submittedName>
        <fullName evidence="4">PH domain</fullName>
    </submittedName>
</protein>
<gene>
    <name evidence="4" type="ORF">J8273_2998</name>
</gene>
<comment type="caution">
    <text evidence="4">The sequence shown here is derived from an EMBL/GenBank/DDBJ whole genome shotgun (WGS) entry which is preliminary data.</text>
</comment>
<evidence type="ECO:0000313" key="4">
    <source>
        <dbReference type="EMBL" id="KAG9395431.1"/>
    </source>
</evidence>
<dbReference type="PROSITE" id="PS50191">
    <property type="entry name" value="CRAL_TRIO"/>
    <property type="match status" value="1"/>
</dbReference>
<evidence type="ECO:0000313" key="5">
    <source>
        <dbReference type="Proteomes" id="UP000717585"/>
    </source>
</evidence>
<dbReference type="InterPro" id="IPR001849">
    <property type="entry name" value="PH_domain"/>
</dbReference>
<dbReference type="SUPFAM" id="SSF46938">
    <property type="entry name" value="CRAL/TRIO N-terminal domain"/>
    <property type="match status" value="1"/>
</dbReference>
<feature type="domain" description="CRAL-TRIO" evidence="3">
    <location>
        <begin position="174"/>
        <end position="317"/>
    </location>
</feature>
<dbReference type="Proteomes" id="UP000717585">
    <property type="component" value="Unassembled WGS sequence"/>
</dbReference>
<dbReference type="OrthoDB" id="75724at2759"/>
<dbReference type="PANTHER" id="PTHR46590">
    <property type="entry name" value="PHOSPHATIDYLINOSITOL TRANSFER PROTEIN CSR1-RELATED"/>
    <property type="match status" value="1"/>
</dbReference>
<dbReference type="Pfam" id="PF00650">
    <property type="entry name" value="CRAL_TRIO"/>
    <property type="match status" value="1"/>
</dbReference>
<accession>A0A8J6AUZ9</accession>
<feature type="domain" description="PH" evidence="2">
    <location>
        <begin position="359"/>
        <end position="453"/>
    </location>
</feature>
<organism evidence="4 5">
    <name type="scientific">Carpediemonas membranifera</name>
    <dbReference type="NCBI Taxonomy" id="201153"/>
    <lineage>
        <taxon>Eukaryota</taxon>
        <taxon>Metamonada</taxon>
        <taxon>Carpediemonas-like organisms</taxon>
        <taxon>Carpediemonas</taxon>
    </lineage>
</organism>
<dbReference type="Gene3D" id="3.40.525.10">
    <property type="entry name" value="CRAL-TRIO lipid binding domain"/>
    <property type="match status" value="1"/>
</dbReference>
<dbReference type="Gene3D" id="2.30.29.30">
    <property type="entry name" value="Pleckstrin-homology domain (PH domain)/Phosphotyrosine-binding domain (PTB)"/>
    <property type="match status" value="1"/>
</dbReference>
<dbReference type="InterPro" id="IPR036865">
    <property type="entry name" value="CRAL-TRIO_dom_sf"/>
</dbReference>
<evidence type="ECO:0000259" key="2">
    <source>
        <dbReference type="PROSITE" id="PS50003"/>
    </source>
</evidence>
<evidence type="ECO:0000256" key="1">
    <source>
        <dbReference type="SAM" id="MobiDB-lite"/>
    </source>
</evidence>
<dbReference type="CDD" id="cd00170">
    <property type="entry name" value="SEC14"/>
    <property type="match status" value="1"/>
</dbReference>
<dbReference type="InterPro" id="IPR052432">
    <property type="entry name" value="PITP/CRAL-TRIO"/>
</dbReference>
<dbReference type="Pfam" id="PF00169">
    <property type="entry name" value="PH"/>
    <property type="match status" value="1"/>
</dbReference>
<dbReference type="CDD" id="cd00821">
    <property type="entry name" value="PH"/>
    <property type="match status" value="1"/>
</dbReference>
<dbReference type="InterPro" id="IPR036273">
    <property type="entry name" value="CRAL/TRIO_N_dom_sf"/>
</dbReference>
<feature type="region of interest" description="Disordered" evidence="1">
    <location>
        <begin position="1"/>
        <end position="34"/>
    </location>
</feature>
<dbReference type="PROSITE" id="PS50003">
    <property type="entry name" value="PH_DOMAIN"/>
    <property type="match status" value="1"/>
</dbReference>
<reference evidence="4" key="1">
    <citation type="submission" date="2021-05" db="EMBL/GenBank/DDBJ databases">
        <title>A free-living protist that lacks canonical eukaryotic 1 DNA replication and segregation systems.</title>
        <authorList>
            <person name="Salas-Leiva D.E."/>
            <person name="Tromer E.C."/>
            <person name="Curtis B.A."/>
            <person name="Jerlstrom-Hultqvist J."/>
            <person name="Kolisko M."/>
            <person name="Yi Z."/>
            <person name="Salas-Leiva J.S."/>
            <person name="Gallot-Lavallee L."/>
            <person name="Kops G.J.P.L."/>
            <person name="Archibald J.M."/>
            <person name="Simpson A.G.B."/>
            <person name="Roger A.J."/>
        </authorList>
    </citation>
    <scope>NUCLEOTIDE SEQUENCE</scope>
    <source>
        <strain evidence="4">BICM</strain>
    </source>
</reference>
<keyword evidence="5" id="KW-1185">Reference proteome</keyword>
<dbReference type="SUPFAM" id="SSF50729">
    <property type="entry name" value="PH domain-like"/>
    <property type="match status" value="1"/>
</dbReference>
<dbReference type="SMART" id="SM00233">
    <property type="entry name" value="PH"/>
    <property type="match status" value="1"/>
</dbReference>
<dbReference type="EMBL" id="JAHDYR010000011">
    <property type="protein sequence ID" value="KAG9395431.1"/>
    <property type="molecule type" value="Genomic_DNA"/>
</dbReference>
<evidence type="ECO:0000259" key="3">
    <source>
        <dbReference type="PROSITE" id="PS50191"/>
    </source>
</evidence>
<proteinExistence type="predicted"/>